<comment type="subcellular location">
    <subcellularLocation>
        <location evidence="1">Cell membrane</location>
        <topology evidence="1">Multi-pass membrane protein</topology>
    </subcellularLocation>
</comment>
<dbReference type="Pfam" id="PF02687">
    <property type="entry name" value="FtsX"/>
    <property type="match status" value="1"/>
</dbReference>
<evidence type="ECO:0000256" key="6">
    <source>
        <dbReference type="ARBA" id="ARBA00038076"/>
    </source>
</evidence>
<evidence type="ECO:0000256" key="4">
    <source>
        <dbReference type="ARBA" id="ARBA00022989"/>
    </source>
</evidence>
<feature type="transmembrane region" description="Helical" evidence="7">
    <location>
        <begin position="304"/>
        <end position="330"/>
    </location>
</feature>
<keyword evidence="4 7" id="KW-1133">Transmembrane helix</keyword>
<feature type="domain" description="ABC3 transporter permease C-terminal" evidence="8">
    <location>
        <begin position="264"/>
        <end position="387"/>
    </location>
</feature>
<comment type="caution">
    <text evidence="10">The sequence shown here is derived from an EMBL/GenBank/DDBJ whole genome shotgun (WGS) entry which is preliminary data.</text>
</comment>
<name>A0A419DAT2_9BACT</name>
<keyword evidence="2" id="KW-1003">Cell membrane</keyword>
<dbReference type="PANTHER" id="PTHR30572:SF4">
    <property type="entry name" value="ABC TRANSPORTER PERMEASE YTRF"/>
    <property type="match status" value="1"/>
</dbReference>
<evidence type="ECO:0000256" key="1">
    <source>
        <dbReference type="ARBA" id="ARBA00004651"/>
    </source>
</evidence>
<feature type="transmembrane region" description="Helical" evidence="7">
    <location>
        <begin position="253"/>
        <end position="277"/>
    </location>
</feature>
<organism evidence="10 11">
    <name type="scientific">candidate division WS5 bacterium</name>
    <dbReference type="NCBI Taxonomy" id="2093353"/>
    <lineage>
        <taxon>Bacteria</taxon>
        <taxon>candidate division WS5</taxon>
    </lineage>
</organism>
<protein>
    <submittedName>
        <fullName evidence="10">ABC transporter permease</fullName>
    </submittedName>
</protein>
<keyword evidence="3 7" id="KW-0812">Transmembrane</keyword>
<dbReference type="GO" id="GO:0005886">
    <property type="term" value="C:plasma membrane"/>
    <property type="evidence" value="ECO:0007669"/>
    <property type="project" value="UniProtKB-SubCell"/>
</dbReference>
<keyword evidence="5 7" id="KW-0472">Membrane</keyword>
<dbReference type="InterPro" id="IPR025857">
    <property type="entry name" value="MacB_PCD"/>
</dbReference>
<dbReference type="Proteomes" id="UP000285655">
    <property type="component" value="Unassembled WGS sequence"/>
</dbReference>
<evidence type="ECO:0000313" key="11">
    <source>
        <dbReference type="Proteomes" id="UP000285655"/>
    </source>
</evidence>
<evidence type="ECO:0000256" key="2">
    <source>
        <dbReference type="ARBA" id="ARBA00022475"/>
    </source>
</evidence>
<comment type="similarity">
    <text evidence="6">Belongs to the ABC-4 integral membrane protein family.</text>
</comment>
<feature type="transmembrane region" description="Helical" evidence="7">
    <location>
        <begin position="350"/>
        <end position="377"/>
    </location>
</feature>
<evidence type="ECO:0000313" key="10">
    <source>
        <dbReference type="EMBL" id="RJO60205.1"/>
    </source>
</evidence>
<dbReference type="Pfam" id="PF12704">
    <property type="entry name" value="MacB_PCD"/>
    <property type="match status" value="1"/>
</dbReference>
<dbReference type="InterPro" id="IPR050250">
    <property type="entry name" value="Macrolide_Exporter_MacB"/>
</dbReference>
<evidence type="ECO:0000256" key="7">
    <source>
        <dbReference type="SAM" id="Phobius"/>
    </source>
</evidence>
<feature type="transmembrane region" description="Helical" evidence="7">
    <location>
        <begin position="32"/>
        <end position="55"/>
    </location>
</feature>
<dbReference type="InterPro" id="IPR003838">
    <property type="entry name" value="ABC3_permease_C"/>
</dbReference>
<evidence type="ECO:0000256" key="3">
    <source>
        <dbReference type="ARBA" id="ARBA00022692"/>
    </source>
</evidence>
<accession>A0A419DAT2</accession>
<feature type="domain" description="MacB-like periplasmic core" evidence="9">
    <location>
        <begin position="31"/>
        <end position="235"/>
    </location>
</feature>
<evidence type="ECO:0000256" key="5">
    <source>
        <dbReference type="ARBA" id="ARBA00023136"/>
    </source>
</evidence>
<dbReference type="EMBL" id="QZJW01000050">
    <property type="protein sequence ID" value="RJO60205.1"/>
    <property type="molecule type" value="Genomic_DNA"/>
</dbReference>
<evidence type="ECO:0000259" key="8">
    <source>
        <dbReference type="Pfam" id="PF02687"/>
    </source>
</evidence>
<reference evidence="10 11" key="1">
    <citation type="journal article" date="2017" name="ISME J.">
        <title>Energy and carbon metabolisms in a deep terrestrial subsurface fluid microbial community.</title>
        <authorList>
            <person name="Momper L."/>
            <person name="Jungbluth S.P."/>
            <person name="Lee M.D."/>
            <person name="Amend J.P."/>
        </authorList>
    </citation>
    <scope>NUCLEOTIDE SEQUENCE [LARGE SCALE GENOMIC DNA]</scope>
    <source>
        <strain evidence="10">SURF_29</strain>
    </source>
</reference>
<dbReference type="PANTHER" id="PTHR30572">
    <property type="entry name" value="MEMBRANE COMPONENT OF TRANSPORTER-RELATED"/>
    <property type="match status" value="1"/>
</dbReference>
<sequence>MAINLKSRIKMKLIDILRIASGNLKRNKLRTVLTVSGVVVGVGAIVFLVSLGFGLQKLALEKIVSLEALKVITVTSGGKSEVPLDEKTVEKFKKIAGVKDVSPVTRSIASFKIGDKEAEQVVYGVKPEYMEMENIKISDGKALSGAEKEALVSKEIVANLGLNKEDILDKEIPYSYISLSGGKVEGNLRVVGIFEERGIYVPFGTIKNETNDFAAVKVKAEDKAYVPDVKKAIESMGLNTSVIKDQSKAINQVFYVVNIVLGGFGMIAFFVAAIGIFNTMTISLLERTHEIGVMKAIGGNSKDIAMIFITESALIGFLGGIFGLTTGWLFGFLLNLLVNFIATESGGEAITLFSIPAYFAVLTVFFSFFISTVAGIWPAKRAAKLNPLEALRYE</sequence>
<dbReference type="AlphaFoldDB" id="A0A419DAT2"/>
<evidence type="ECO:0000259" key="9">
    <source>
        <dbReference type="Pfam" id="PF12704"/>
    </source>
</evidence>
<proteinExistence type="inferred from homology"/>
<gene>
    <name evidence="10" type="ORF">C4544_05515</name>
</gene>
<dbReference type="GO" id="GO:0022857">
    <property type="term" value="F:transmembrane transporter activity"/>
    <property type="evidence" value="ECO:0007669"/>
    <property type="project" value="TreeGrafter"/>
</dbReference>